<evidence type="ECO:0000313" key="11">
    <source>
        <dbReference type="Proteomes" id="UP000280008"/>
    </source>
</evidence>
<evidence type="ECO:0000256" key="8">
    <source>
        <dbReference type="SAM" id="Phobius"/>
    </source>
</evidence>
<evidence type="ECO:0000256" key="7">
    <source>
        <dbReference type="ARBA" id="ARBA00023136"/>
    </source>
</evidence>
<feature type="transmembrane region" description="Helical" evidence="8">
    <location>
        <begin position="34"/>
        <end position="54"/>
    </location>
</feature>
<comment type="subcellular location">
    <subcellularLocation>
        <location evidence="1">Cell membrane</location>
        <topology evidence="1">Multi-pass membrane protein</topology>
    </subcellularLocation>
</comment>
<keyword evidence="2" id="KW-1003">Cell membrane</keyword>
<evidence type="ECO:0000256" key="1">
    <source>
        <dbReference type="ARBA" id="ARBA00004651"/>
    </source>
</evidence>
<reference evidence="10 11" key="1">
    <citation type="submission" date="2018-10" db="EMBL/GenBank/DDBJ databases">
        <title>Sequencing the genomes of 1000 actinobacteria strains.</title>
        <authorList>
            <person name="Klenk H.-P."/>
        </authorList>
    </citation>
    <scope>NUCLEOTIDE SEQUENCE [LARGE SCALE GENOMIC DNA]</scope>
    <source>
        <strain evidence="10 11">DSM 17894</strain>
    </source>
</reference>
<evidence type="ECO:0000256" key="2">
    <source>
        <dbReference type="ARBA" id="ARBA00022475"/>
    </source>
</evidence>
<dbReference type="PANTHER" id="PTHR33908:SF3">
    <property type="entry name" value="UNDECAPRENYL PHOSPHATE-ALPHA-4-AMINO-4-DEOXY-L-ARABINOSE ARABINOSYL TRANSFERASE"/>
    <property type="match status" value="1"/>
</dbReference>
<dbReference type="GO" id="GO:0005886">
    <property type="term" value="C:plasma membrane"/>
    <property type="evidence" value="ECO:0007669"/>
    <property type="project" value="UniProtKB-SubCell"/>
</dbReference>
<feature type="transmembrane region" description="Helical" evidence="8">
    <location>
        <begin position="196"/>
        <end position="222"/>
    </location>
</feature>
<dbReference type="InterPro" id="IPR038731">
    <property type="entry name" value="RgtA/B/C-like"/>
</dbReference>
<proteinExistence type="predicted"/>
<keyword evidence="7 8" id="KW-0472">Membrane</keyword>
<evidence type="ECO:0000259" key="9">
    <source>
        <dbReference type="Pfam" id="PF13231"/>
    </source>
</evidence>
<evidence type="ECO:0000256" key="6">
    <source>
        <dbReference type="ARBA" id="ARBA00022989"/>
    </source>
</evidence>
<organism evidence="10 11">
    <name type="scientific">Frondihabitans australicus</name>
    <dbReference type="NCBI Taxonomy" id="386892"/>
    <lineage>
        <taxon>Bacteria</taxon>
        <taxon>Bacillati</taxon>
        <taxon>Actinomycetota</taxon>
        <taxon>Actinomycetes</taxon>
        <taxon>Micrococcales</taxon>
        <taxon>Microbacteriaceae</taxon>
        <taxon>Frondihabitans</taxon>
    </lineage>
</organism>
<feature type="transmembrane region" description="Helical" evidence="8">
    <location>
        <begin position="105"/>
        <end position="126"/>
    </location>
</feature>
<dbReference type="Proteomes" id="UP000280008">
    <property type="component" value="Unassembled WGS sequence"/>
</dbReference>
<feature type="transmembrane region" description="Helical" evidence="8">
    <location>
        <begin position="234"/>
        <end position="256"/>
    </location>
</feature>
<evidence type="ECO:0000256" key="4">
    <source>
        <dbReference type="ARBA" id="ARBA00022679"/>
    </source>
</evidence>
<dbReference type="PANTHER" id="PTHR33908">
    <property type="entry name" value="MANNOSYLTRANSFERASE YKCB-RELATED"/>
    <property type="match status" value="1"/>
</dbReference>
<evidence type="ECO:0000256" key="3">
    <source>
        <dbReference type="ARBA" id="ARBA00022676"/>
    </source>
</evidence>
<sequence length="532" mass="58196">MIDLLDSTSIALPTVERRTTRAWRRLQRIRSRPWGDPALAGVFGLVVSVAFSWVPSVWYDESATVVSAERTYGELWAEIHHVDAVHAVYYALMHAWFALVGYSPFSLRLPSAVAIGVGAALVVLLARELTDRRTGLVAGLLFVLLPRITWAGTEGRSYATATALATALTLVFVHASKRSLADRARHRRWWTLYGVLALLSTAVFLYSALVVVAHGIALALWARRSRRASRTTPWKAAMGGWLVSAGIAGLLLIPLAKLSSSESHQIGWISKPSLATVNSFLVTQWFTGNDGFAWFGWALAAVGVVAVVRKGARYNEPNVLQVALPWLLVPALGLIAVSIVSNPLYSPRYVTEAAPAIAILMAVGLTSLRLRPLIALGLVAALGLSVPTWVQQRMPEAKDDSSWAQVASLVKTERAAERKADGPGVVDSIVYGYLRRHPTGSARNIAYSYPSAFTGMVDVTLKTPAAQTGELWETRYPLSKTIDRVDGSKYVWLVTSNKQDLRPSVTKALATEGYHVINQWHLTRVNIVRYAK</sequence>
<gene>
    <name evidence="10" type="ORF">C8E83_2208</name>
</gene>
<feature type="transmembrane region" description="Helical" evidence="8">
    <location>
        <begin position="373"/>
        <end position="390"/>
    </location>
</feature>
<accession>A0A495IIF0</accession>
<keyword evidence="5 8" id="KW-0812">Transmembrane</keyword>
<feature type="domain" description="Glycosyltransferase RgtA/B/C/D-like" evidence="9">
    <location>
        <begin position="89"/>
        <end position="237"/>
    </location>
</feature>
<feature type="transmembrane region" description="Helical" evidence="8">
    <location>
        <begin position="320"/>
        <end position="340"/>
    </location>
</feature>
<feature type="transmembrane region" description="Helical" evidence="8">
    <location>
        <begin position="292"/>
        <end position="308"/>
    </location>
</feature>
<evidence type="ECO:0000313" key="10">
    <source>
        <dbReference type="EMBL" id="RKR75071.1"/>
    </source>
</evidence>
<name>A0A495IIF0_9MICO</name>
<feature type="transmembrane region" description="Helical" evidence="8">
    <location>
        <begin position="158"/>
        <end position="175"/>
    </location>
</feature>
<protein>
    <submittedName>
        <fullName evidence="10">Mannosyltransferase</fullName>
    </submittedName>
</protein>
<feature type="transmembrane region" description="Helical" evidence="8">
    <location>
        <begin position="346"/>
        <end position="366"/>
    </location>
</feature>
<dbReference type="GO" id="GO:0016763">
    <property type="term" value="F:pentosyltransferase activity"/>
    <property type="evidence" value="ECO:0007669"/>
    <property type="project" value="TreeGrafter"/>
</dbReference>
<dbReference type="AlphaFoldDB" id="A0A495IIF0"/>
<keyword evidence="3 10" id="KW-0328">Glycosyltransferase</keyword>
<dbReference type="GO" id="GO:0009103">
    <property type="term" value="P:lipopolysaccharide biosynthetic process"/>
    <property type="evidence" value="ECO:0007669"/>
    <property type="project" value="UniProtKB-ARBA"/>
</dbReference>
<evidence type="ECO:0000256" key="5">
    <source>
        <dbReference type="ARBA" id="ARBA00022692"/>
    </source>
</evidence>
<dbReference type="InterPro" id="IPR050297">
    <property type="entry name" value="LipidA_mod_glycosyltrf_83"/>
</dbReference>
<keyword evidence="4 10" id="KW-0808">Transferase</keyword>
<keyword evidence="6 8" id="KW-1133">Transmembrane helix</keyword>
<dbReference type="EMBL" id="RBKS01000001">
    <property type="protein sequence ID" value="RKR75071.1"/>
    <property type="molecule type" value="Genomic_DNA"/>
</dbReference>
<dbReference type="Pfam" id="PF13231">
    <property type="entry name" value="PMT_2"/>
    <property type="match status" value="1"/>
</dbReference>
<keyword evidence="11" id="KW-1185">Reference proteome</keyword>
<dbReference type="RefSeq" id="WP_170159916.1">
    <property type="nucleotide sequence ID" value="NZ_RBKS01000001.1"/>
</dbReference>
<dbReference type="GO" id="GO:0010041">
    <property type="term" value="P:response to iron(III) ion"/>
    <property type="evidence" value="ECO:0007669"/>
    <property type="project" value="TreeGrafter"/>
</dbReference>
<comment type="caution">
    <text evidence="10">The sequence shown here is derived from an EMBL/GenBank/DDBJ whole genome shotgun (WGS) entry which is preliminary data.</text>
</comment>